<evidence type="ECO:0000259" key="9">
    <source>
        <dbReference type="Pfam" id="PF10496"/>
    </source>
</evidence>
<dbReference type="PANTHER" id="PTHR15959:SF0">
    <property type="entry name" value="SYNTAXIN-18"/>
    <property type="match status" value="1"/>
</dbReference>
<evidence type="ECO:0000256" key="8">
    <source>
        <dbReference type="ARBA" id="ARBA00023136"/>
    </source>
</evidence>
<evidence type="ECO:0000256" key="4">
    <source>
        <dbReference type="ARBA" id="ARBA00022692"/>
    </source>
</evidence>
<feature type="domain" description="SNARE-complex protein Syntaxin-18 N-terminal" evidence="9">
    <location>
        <begin position="59"/>
        <end position="118"/>
    </location>
</feature>
<dbReference type="GO" id="GO:0031201">
    <property type="term" value="C:SNARE complex"/>
    <property type="evidence" value="ECO:0007669"/>
    <property type="project" value="TreeGrafter"/>
</dbReference>
<keyword evidence="8" id="KW-0472">Membrane</keyword>
<evidence type="ECO:0000256" key="7">
    <source>
        <dbReference type="ARBA" id="ARBA00023054"/>
    </source>
</evidence>
<keyword evidence="7" id="KW-0175">Coiled coil</keyword>
<name>A0A2P2KRR7_RHIMU</name>
<keyword evidence="4" id="KW-0812">Transmembrane</keyword>
<organism evidence="10">
    <name type="scientific">Rhizophora mucronata</name>
    <name type="common">Asiatic mangrove</name>
    <dbReference type="NCBI Taxonomy" id="61149"/>
    <lineage>
        <taxon>Eukaryota</taxon>
        <taxon>Viridiplantae</taxon>
        <taxon>Streptophyta</taxon>
        <taxon>Embryophyta</taxon>
        <taxon>Tracheophyta</taxon>
        <taxon>Spermatophyta</taxon>
        <taxon>Magnoliopsida</taxon>
        <taxon>eudicotyledons</taxon>
        <taxon>Gunneridae</taxon>
        <taxon>Pentapetalae</taxon>
        <taxon>rosids</taxon>
        <taxon>fabids</taxon>
        <taxon>Malpighiales</taxon>
        <taxon>Rhizophoraceae</taxon>
        <taxon>Rhizophora</taxon>
    </lineage>
</organism>
<dbReference type="GO" id="GO:0015031">
    <property type="term" value="P:protein transport"/>
    <property type="evidence" value="ECO:0007669"/>
    <property type="project" value="UniProtKB-KW"/>
</dbReference>
<dbReference type="PANTHER" id="PTHR15959">
    <property type="entry name" value="SYNTAXIN-18"/>
    <property type="match status" value="1"/>
</dbReference>
<dbReference type="InterPro" id="IPR019529">
    <property type="entry name" value="Syntaxin-18_N"/>
</dbReference>
<accession>A0A2P2KRR7</accession>
<protein>
    <submittedName>
        <fullName evidence="10">Syntaxin 81 family protein</fullName>
    </submittedName>
</protein>
<evidence type="ECO:0000256" key="5">
    <source>
        <dbReference type="ARBA" id="ARBA00022927"/>
    </source>
</evidence>
<reference evidence="10" key="1">
    <citation type="submission" date="2018-02" db="EMBL/GenBank/DDBJ databases">
        <title>Rhizophora mucronata_Transcriptome.</title>
        <authorList>
            <person name="Meera S.P."/>
            <person name="Sreeshan A."/>
            <person name="Augustine A."/>
        </authorList>
    </citation>
    <scope>NUCLEOTIDE SEQUENCE</scope>
    <source>
        <tissue evidence="10">Leaf</tissue>
    </source>
</reference>
<keyword evidence="6" id="KW-1133">Transmembrane helix</keyword>
<dbReference type="EMBL" id="GGEC01027926">
    <property type="protein sequence ID" value="MBX08410.1"/>
    <property type="molecule type" value="Transcribed_RNA"/>
</dbReference>
<evidence type="ECO:0000256" key="1">
    <source>
        <dbReference type="ARBA" id="ARBA00004211"/>
    </source>
</evidence>
<evidence type="ECO:0000313" key="10">
    <source>
        <dbReference type="EMBL" id="MBX08410.1"/>
    </source>
</evidence>
<dbReference type="Pfam" id="PF10496">
    <property type="entry name" value="Syntaxin-18_N"/>
    <property type="match status" value="1"/>
</dbReference>
<dbReference type="AlphaFoldDB" id="A0A2P2KRR7"/>
<sequence>MVIRMARIRDRMEDFKDVVRHTAVSLGYDEVLHFLSHTHYFICNTFPRLICICMWFVKSKLAAIMASFIIRKPRQLSPFTKAALRTLESIEALEQFMMKHRKDYVDMHRTTEQERDGIEHEVAAFIKTCKEQIDILKNSITDEEANSKGWLGIRADTANADTIAHKHGVVCLCYSLCFNNIFFNTKSP</sequence>
<dbReference type="GO" id="GO:0005783">
    <property type="term" value="C:endoplasmic reticulum"/>
    <property type="evidence" value="ECO:0007669"/>
    <property type="project" value="TreeGrafter"/>
</dbReference>
<dbReference type="GO" id="GO:0006890">
    <property type="term" value="P:retrograde vesicle-mediated transport, Golgi to endoplasmic reticulum"/>
    <property type="evidence" value="ECO:0007669"/>
    <property type="project" value="TreeGrafter"/>
</dbReference>
<evidence type="ECO:0000256" key="6">
    <source>
        <dbReference type="ARBA" id="ARBA00022989"/>
    </source>
</evidence>
<comment type="similarity">
    <text evidence="2">Belongs to the syntaxin family.</text>
</comment>
<evidence type="ECO:0000256" key="3">
    <source>
        <dbReference type="ARBA" id="ARBA00022448"/>
    </source>
</evidence>
<keyword evidence="3" id="KW-0813">Transport</keyword>
<comment type="subcellular location">
    <subcellularLocation>
        <location evidence="1">Membrane</location>
        <topology evidence="1">Single-pass type IV membrane protein</topology>
    </subcellularLocation>
</comment>
<proteinExistence type="inferred from homology"/>
<evidence type="ECO:0000256" key="2">
    <source>
        <dbReference type="ARBA" id="ARBA00009063"/>
    </source>
</evidence>
<keyword evidence="5" id="KW-0653">Protein transport</keyword>